<dbReference type="AlphaFoldDB" id="A0AAN9SIF9"/>
<dbReference type="EMBL" id="JAYMYS010000004">
    <property type="protein sequence ID" value="KAK7397293.1"/>
    <property type="molecule type" value="Genomic_DNA"/>
</dbReference>
<gene>
    <name evidence="1" type="ORF">VNO78_18461</name>
</gene>
<keyword evidence="2" id="KW-1185">Reference proteome</keyword>
<accession>A0AAN9SIF9</accession>
<evidence type="ECO:0000313" key="1">
    <source>
        <dbReference type="EMBL" id="KAK7397293.1"/>
    </source>
</evidence>
<reference evidence="1 2" key="1">
    <citation type="submission" date="2024-01" db="EMBL/GenBank/DDBJ databases">
        <title>The genomes of 5 underutilized Papilionoideae crops provide insights into root nodulation and disease resistanc.</title>
        <authorList>
            <person name="Jiang F."/>
        </authorList>
    </citation>
    <scope>NUCLEOTIDE SEQUENCE [LARGE SCALE GENOMIC DNA]</scope>
    <source>
        <strain evidence="1">DUOXIRENSHENG_FW03</strain>
        <tissue evidence="1">Leaves</tissue>
    </source>
</reference>
<name>A0AAN9SIF9_PSOTE</name>
<protein>
    <submittedName>
        <fullName evidence="1">Uncharacterized protein</fullName>
    </submittedName>
</protein>
<evidence type="ECO:0000313" key="2">
    <source>
        <dbReference type="Proteomes" id="UP001386955"/>
    </source>
</evidence>
<dbReference type="Proteomes" id="UP001386955">
    <property type="component" value="Unassembled WGS sequence"/>
</dbReference>
<organism evidence="1 2">
    <name type="scientific">Psophocarpus tetragonolobus</name>
    <name type="common">Winged bean</name>
    <name type="synonym">Dolichos tetragonolobus</name>
    <dbReference type="NCBI Taxonomy" id="3891"/>
    <lineage>
        <taxon>Eukaryota</taxon>
        <taxon>Viridiplantae</taxon>
        <taxon>Streptophyta</taxon>
        <taxon>Embryophyta</taxon>
        <taxon>Tracheophyta</taxon>
        <taxon>Spermatophyta</taxon>
        <taxon>Magnoliopsida</taxon>
        <taxon>eudicotyledons</taxon>
        <taxon>Gunneridae</taxon>
        <taxon>Pentapetalae</taxon>
        <taxon>rosids</taxon>
        <taxon>fabids</taxon>
        <taxon>Fabales</taxon>
        <taxon>Fabaceae</taxon>
        <taxon>Papilionoideae</taxon>
        <taxon>50 kb inversion clade</taxon>
        <taxon>NPAAA clade</taxon>
        <taxon>indigoferoid/millettioid clade</taxon>
        <taxon>Phaseoleae</taxon>
        <taxon>Psophocarpus</taxon>
    </lineage>
</organism>
<proteinExistence type="predicted"/>
<sequence length="151" mass="16827">MLLMLLSKSTPYTFSLAHHPYDDAFQHPTLLGFHQHQRKGSEKCLNAIAYVKHKGTLQGCIGPAHVEEGCMKQGVDEAEFVHATRGCAFWPITSRMELTQYETEGGLVVSKNVPEVAKEVWRVGCALGVTHESREHVVLILVAMEEREGGR</sequence>
<comment type="caution">
    <text evidence="1">The sequence shown here is derived from an EMBL/GenBank/DDBJ whole genome shotgun (WGS) entry which is preliminary data.</text>
</comment>